<sequence>MVVPVELARQLVALHRLALARLLGEIGVAFDASLARWFGVFPDPMQIQGGTLCQDVRSHVLAMNGIDAQSAKAPTPPAAPEGASCGPGSTLRMSTGPSSSVRIGDAGMAWARVRHISPQRAADIGALPPQSMPKSKPGKQMALDAGEPEDQRVFGPAGIGDDYELVVYWWETPGRLSVGGGILAVVADLDTSEERILGFEPLPLAIRPKTVAERQIVAEDDEDVREDFEQFLPRNASETGDAEA</sequence>
<reference evidence="3" key="1">
    <citation type="journal article" date="2016" name="Genome Announc.">
        <title>Draft Genome Sequences of Five Rapidly Growing Mycobacterium Species, M. thermoresistibile, M. fortuitum subsp. acetamidolyticum, M. canariasense, M. brisbanense, and M. novocastrense.</title>
        <authorList>
            <person name="Katahira K."/>
            <person name="Ogura Y."/>
            <person name="Gotoh Y."/>
            <person name="Hayashi T."/>
        </authorList>
    </citation>
    <scope>NUCLEOTIDE SEQUENCE [LARGE SCALE GENOMIC DNA]</scope>
    <source>
        <strain evidence="3">JCM15298</strain>
    </source>
</reference>
<evidence type="ECO:0000313" key="2">
    <source>
        <dbReference type="EMBL" id="GAS94803.1"/>
    </source>
</evidence>
<name>A0A124E1U9_MYCCR</name>
<dbReference type="OrthoDB" id="4772340at2"/>
<dbReference type="AlphaFoldDB" id="A0A124E1U9"/>
<dbReference type="EMBL" id="BCSY01000035">
    <property type="protein sequence ID" value="GAS94803.1"/>
    <property type="molecule type" value="Genomic_DNA"/>
</dbReference>
<feature type="region of interest" description="Disordered" evidence="1">
    <location>
        <begin position="71"/>
        <end position="98"/>
    </location>
</feature>
<protein>
    <submittedName>
        <fullName evidence="2">Uncharacterized protein</fullName>
    </submittedName>
</protein>
<keyword evidence="3" id="KW-1185">Reference proteome</keyword>
<organism evidence="2 3">
    <name type="scientific">Mycolicibacterium canariasense</name>
    <name type="common">Mycobacterium canariasense</name>
    <dbReference type="NCBI Taxonomy" id="228230"/>
    <lineage>
        <taxon>Bacteria</taxon>
        <taxon>Bacillati</taxon>
        <taxon>Actinomycetota</taxon>
        <taxon>Actinomycetes</taxon>
        <taxon>Mycobacteriales</taxon>
        <taxon>Mycobacteriaceae</taxon>
        <taxon>Mycolicibacterium</taxon>
    </lineage>
</organism>
<evidence type="ECO:0000313" key="3">
    <source>
        <dbReference type="Proteomes" id="UP000069443"/>
    </source>
</evidence>
<feature type="region of interest" description="Disordered" evidence="1">
    <location>
        <begin position="123"/>
        <end position="142"/>
    </location>
</feature>
<accession>A0A124E1U9</accession>
<reference evidence="3" key="2">
    <citation type="submission" date="2016-02" db="EMBL/GenBank/DDBJ databases">
        <title>Draft genome sequence of five rapidly growing Mycobacterium species.</title>
        <authorList>
            <person name="Katahira K."/>
            <person name="Gotou Y."/>
            <person name="Iida K."/>
            <person name="Ogura Y."/>
            <person name="Hayashi T."/>
        </authorList>
    </citation>
    <scope>NUCLEOTIDE SEQUENCE [LARGE SCALE GENOMIC DNA]</scope>
    <source>
        <strain evidence="3">JCM15298</strain>
    </source>
</reference>
<evidence type="ECO:0000256" key="1">
    <source>
        <dbReference type="SAM" id="MobiDB-lite"/>
    </source>
</evidence>
<gene>
    <name evidence="2" type="ORF">RMCC_1769</name>
</gene>
<comment type="caution">
    <text evidence="2">The sequence shown here is derived from an EMBL/GenBank/DDBJ whole genome shotgun (WGS) entry which is preliminary data.</text>
</comment>
<dbReference type="RefSeq" id="WP_016343889.1">
    <property type="nucleotide sequence ID" value="NZ_LQOL01000007.1"/>
</dbReference>
<dbReference type="STRING" id="228230.RMCC_1769"/>
<proteinExistence type="predicted"/>
<dbReference type="Proteomes" id="UP000069443">
    <property type="component" value="Unassembled WGS sequence"/>
</dbReference>